<dbReference type="EMBL" id="FOOY01000007">
    <property type="protein sequence ID" value="SFG25626.1"/>
    <property type="molecule type" value="Genomic_DNA"/>
</dbReference>
<feature type="region of interest" description="Disordered" evidence="1">
    <location>
        <begin position="1"/>
        <end position="48"/>
    </location>
</feature>
<dbReference type="AlphaFoldDB" id="A0A1I2QIT4"/>
<dbReference type="RefSeq" id="WP_093670952.1">
    <property type="nucleotide sequence ID" value="NZ_FOOY01000007.1"/>
</dbReference>
<proteinExistence type="predicted"/>
<protein>
    <submittedName>
        <fullName evidence="2">YpzG-like protein</fullName>
    </submittedName>
</protein>
<gene>
    <name evidence="2" type="ORF">SAMN02982927_01131</name>
</gene>
<feature type="compositionally biased region" description="Polar residues" evidence="1">
    <location>
        <begin position="22"/>
        <end position="36"/>
    </location>
</feature>
<sequence>MKEPGRTDEMIKRFGTSHAKHSPNQVNGETQQTQSGKILEVNARRHQK</sequence>
<dbReference type="Proteomes" id="UP000198752">
    <property type="component" value="Unassembled WGS sequence"/>
</dbReference>
<organism evidence="2 3">
    <name type="scientific">Sporolactobacillus nakayamae</name>
    <dbReference type="NCBI Taxonomy" id="269670"/>
    <lineage>
        <taxon>Bacteria</taxon>
        <taxon>Bacillati</taxon>
        <taxon>Bacillota</taxon>
        <taxon>Bacilli</taxon>
        <taxon>Bacillales</taxon>
        <taxon>Sporolactobacillaceae</taxon>
        <taxon>Sporolactobacillus</taxon>
    </lineage>
</organism>
<name>A0A1I2QIT4_9BACL</name>
<dbReference type="Pfam" id="PF14139">
    <property type="entry name" value="YpzG"/>
    <property type="match status" value="1"/>
</dbReference>
<keyword evidence="3" id="KW-1185">Reference proteome</keyword>
<reference evidence="3" key="1">
    <citation type="submission" date="2016-10" db="EMBL/GenBank/DDBJ databases">
        <authorList>
            <person name="Varghese N."/>
            <person name="Submissions S."/>
        </authorList>
    </citation>
    <scope>NUCLEOTIDE SEQUENCE [LARGE SCALE GENOMIC DNA]</scope>
    <source>
        <strain evidence="3">ATCC 700379</strain>
    </source>
</reference>
<evidence type="ECO:0000313" key="2">
    <source>
        <dbReference type="EMBL" id="SFG25626.1"/>
    </source>
</evidence>
<feature type="compositionally biased region" description="Basic and acidic residues" evidence="1">
    <location>
        <begin position="1"/>
        <end position="12"/>
    </location>
</feature>
<dbReference type="InterPro" id="IPR025413">
    <property type="entry name" value="YpzG-like"/>
</dbReference>
<evidence type="ECO:0000256" key="1">
    <source>
        <dbReference type="SAM" id="MobiDB-lite"/>
    </source>
</evidence>
<dbReference type="STRING" id="269670.SAMN02982927_01131"/>
<accession>A0A1I2QIT4</accession>
<dbReference type="OrthoDB" id="2990489at2"/>
<evidence type="ECO:0000313" key="3">
    <source>
        <dbReference type="Proteomes" id="UP000198752"/>
    </source>
</evidence>